<dbReference type="EC" id="3.4.11.4" evidence="10"/>
<dbReference type="CDD" id="cd03892">
    <property type="entry name" value="M20_peptT"/>
    <property type="match status" value="1"/>
</dbReference>
<dbReference type="Gene3D" id="3.40.630.10">
    <property type="entry name" value="Zn peptidases"/>
    <property type="match status" value="1"/>
</dbReference>
<evidence type="ECO:0000256" key="9">
    <source>
        <dbReference type="ARBA" id="ARBA00023049"/>
    </source>
</evidence>
<comment type="caution">
    <text evidence="12">The sequence shown here is derived from an EMBL/GenBank/DDBJ whole genome shotgun (WGS) entry which is preliminary data.</text>
</comment>
<keyword evidence="13" id="KW-1185">Reference proteome</keyword>
<dbReference type="Proteomes" id="UP001059480">
    <property type="component" value="Unassembled WGS sequence"/>
</dbReference>
<dbReference type="Gene3D" id="3.30.70.360">
    <property type="match status" value="1"/>
</dbReference>
<dbReference type="SUPFAM" id="SSF53187">
    <property type="entry name" value="Zn-dependent exopeptidases"/>
    <property type="match status" value="1"/>
</dbReference>
<evidence type="ECO:0000259" key="11">
    <source>
        <dbReference type="Pfam" id="PF07687"/>
    </source>
</evidence>
<reference evidence="12" key="2">
    <citation type="journal article" date="2023" name="Curr. Microbiol.">
        <title>Granulicatella seriolae sp. nov., a Novel Facultative Anaerobe Isolated from Yellowtail Marine Fish.</title>
        <authorList>
            <person name="Lee M."/>
            <person name="Choi Y.J."/>
            <person name="Farooq A."/>
            <person name="Jeong J.B."/>
            <person name="Jung M.Y."/>
        </authorList>
    </citation>
    <scope>NUCLEOTIDE SEQUENCE</scope>
    <source>
        <strain evidence="12">S8</strain>
    </source>
</reference>
<evidence type="ECO:0000256" key="7">
    <source>
        <dbReference type="ARBA" id="ARBA00022801"/>
    </source>
</evidence>
<dbReference type="InterPro" id="IPR001261">
    <property type="entry name" value="ArgE/DapE_CS"/>
</dbReference>
<evidence type="ECO:0000256" key="5">
    <source>
        <dbReference type="ARBA" id="ARBA00022670"/>
    </source>
</evidence>
<accession>A0ABT1WL89</accession>
<dbReference type="InterPro" id="IPR010161">
    <property type="entry name" value="Peptidase_M20B"/>
</dbReference>
<evidence type="ECO:0000256" key="8">
    <source>
        <dbReference type="ARBA" id="ARBA00022833"/>
    </source>
</evidence>
<dbReference type="Pfam" id="PF01546">
    <property type="entry name" value="Peptidase_M20"/>
    <property type="match status" value="1"/>
</dbReference>
<organism evidence="12 13">
    <name type="scientific">Granulicatella seriolae</name>
    <dbReference type="NCBI Taxonomy" id="2967226"/>
    <lineage>
        <taxon>Bacteria</taxon>
        <taxon>Bacillati</taxon>
        <taxon>Bacillota</taxon>
        <taxon>Bacilli</taxon>
        <taxon>Lactobacillales</taxon>
        <taxon>Carnobacteriaceae</taxon>
        <taxon>Granulicatella</taxon>
    </lineage>
</organism>
<dbReference type="InterPro" id="IPR002933">
    <property type="entry name" value="Peptidase_M20"/>
</dbReference>
<keyword evidence="7 12" id="KW-0378">Hydrolase</keyword>
<comment type="similarity">
    <text evidence="3">Belongs to the peptidase M20B family.</text>
</comment>
<reference evidence="12" key="1">
    <citation type="submission" date="2022-07" db="EMBL/GenBank/DDBJ databases">
        <authorList>
            <person name="Jung M.-Y."/>
            <person name="Lee M."/>
        </authorList>
    </citation>
    <scope>NUCLEOTIDE SEQUENCE</scope>
    <source>
        <strain evidence="12">S8</strain>
    </source>
</reference>
<dbReference type="RefSeq" id="WP_256944392.1">
    <property type="nucleotide sequence ID" value="NZ_JANHNZ010000001.1"/>
</dbReference>
<evidence type="ECO:0000256" key="10">
    <source>
        <dbReference type="NCBIfam" id="TIGR01882"/>
    </source>
</evidence>
<feature type="domain" description="Peptidase M20 dimerisation" evidence="11">
    <location>
        <begin position="210"/>
        <end position="309"/>
    </location>
</feature>
<reference evidence="12" key="3">
    <citation type="journal article" date="2023" name="Microbiol. Resour. Announc.">
        <title>Draft Genome Sequence of Granulicatella sp. Strain S8, Isolated from a Marine Fish, Seriola quinqueradiata.</title>
        <authorList>
            <person name="Lee M."/>
            <person name="Farooq A."/>
            <person name="Jeong J.B."/>
            <person name="Jung M.Y."/>
        </authorList>
    </citation>
    <scope>NUCLEOTIDE SEQUENCE</scope>
    <source>
        <strain evidence="12">S8</strain>
    </source>
</reference>
<dbReference type="EMBL" id="JANHNZ010000001">
    <property type="protein sequence ID" value="MCQ9209287.1"/>
    <property type="molecule type" value="Genomic_DNA"/>
</dbReference>
<name>A0ABT1WL89_9LACT</name>
<dbReference type="PANTHER" id="PTHR42994:SF1">
    <property type="entry name" value="PEPTIDASE T"/>
    <property type="match status" value="1"/>
</dbReference>
<dbReference type="InterPro" id="IPR011650">
    <property type="entry name" value="Peptidase_M20_dimer"/>
</dbReference>
<evidence type="ECO:0000256" key="1">
    <source>
        <dbReference type="ARBA" id="ARBA00000870"/>
    </source>
</evidence>
<evidence type="ECO:0000256" key="3">
    <source>
        <dbReference type="ARBA" id="ARBA00009692"/>
    </source>
</evidence>
<proteinExistence type="inferred from homology"/>
<comment type="cofactor">
    <cofactor evidence="2">
        <name>Zn(2+)</name>
        <dbReference type="ChEBI" id="CHEBI:29105"/>
    </cofactor>
</comment>
<gene>
    <name evidence="12" type="primary">pepT</name>
    <name evidence="12" type="ORF">NPA36_01730</name>
</gene>
<comment type="catalytic activity">
    <reaction evidence="1">
        <text>Release of the N-terminal residue from a tripeptide.</text>
        <dbReference type="EC" id="3.4.11.4"/>
    </reaction>
</comment>
<dbReference type="GO" id="GO:0045148">
    <property type="term" value="F:tripeptide aminopeptidase activity"/>
    <property type="evidence" value="ECO:0007669"/>
    <property type="project" value="UniProtKB-EC"/>
</dbReference>
<evidence type="ECO:0000256" key="6">
    <source>
        <dbReference type="ARBA" id="ARBA00022723"/>
    </source>
</evidence>
<dbReference type="PROSITE" id="PS00759">
    <property type="entry name" value="ARGE_DAPE_CPG2_2"/>
    <property type="match status" value="1"/>
</dbReference>
<dbReference type="PANTHER" id="PTHR42994">
    <property type="entry name" value="PEPTIDASE T"/>
    <property type="match status" value="1"/>
</dbReference>
<dbReference type="InterPro" id="IPR036264">
    <property type="entry name" value="Bact_exopeptidase_dim_dom"/>
</dbReference>
<dbReference type="PROSITE" id="PS00758">
    <property type="entry name" value="ARGE_DAPE_CPG2_1"/>
    <property type="match status" value="1"/>
</dbReference>
<keyword evidence="6" id="KW-0479">Metal-binding</keyword>
<evidence type="ECO:0000313" key="13">
    <source>
        <dbReference type="Proteomes" id="UP001059480"/>
    </source>
</evidence>
<protein>
    <recommendedName>
        <fullName evidence="10">Peptidase T</fullName>
        <ecNumber evidence="10">3.4.11.4</ecNumber>
    </recommendedName>
</protein>
<dbReference type="PIRSF" id="PIRSF037215">
    <property type="entry name" value="Peptidase_M20B"/>
    <property type="match status" value="1"/>
</dbReference>
<dbReference type="NCBIfam" id="NF003976">
    <property type="entry name" value="PRK05469.1"/>
    <property type="match status" value="1"/>
</dbReference>
<sequence>MKETLLERFIRYAKINTRSDIRSKTIPTTQGQVDFLKMLAKELIELGFEEVAYDPEDAFLRAKLSSNLKQGQVVDPIGFIAHVDTADYNSEGITPIVHPHYDGKDILLNKEKNMVLSVKEFPNLKNYLNQTVITTDGTTLLGADDKAGLVSIIHAGIHLIENAAIEHGDIFFAFGPDEEIGLGAHRFKTEKFPAKFAYTLDSGTVGRIEYETFNAARAQLTFKGTSVHPGTAKGMMVNALAESAKFFARLPQDQVPEKTSGYQGFFMISKQSGDINQVEATYIIRDHSKESFEARKTYFQELVNQQNQTYDYPRIDCRVYDEYYNMYEILRNDMQPVDIALQAYKNLAIEPKVEPFRGGTDGCIITYKGIPTPNLFTGAENLHGPYEFVSLESMEKARDMVLEIISLVAASKN</sequence>
<dbReference type="NCBIfam" id="NF009920">
    <property type="entry name" value="PRK13381.1"/>
    <property type="match status" value="1"/>
</dbReference>
<dbReference type="SUPFAM" id="SSF55031">
    <property type="entry name" value="Bacterial exopeptidase dimerisation domain"/>
    <property type="match status" value="1"/>
</dbReference>
<evidence type="ECO:0000313" key="12">
    <source>
        <dbReference type="EMBL" id="MCQ9209287.1"/>
    </source>
</evidence>
<evidence type="ECO:0000256" key="2">
    <source>
        <dbReference type="ARBA" id="ARBA00001947"/>
    </source>
</evidence>
<keyword evidence="4 12" id="KW-0031">Aminopeptidase</keyword>
<keyword evidence="9" id="KW-0482">Metalloprotease</keyword>
<evidence type="ECO:0000256" key="4">
    <source>
        <dbReference type="ARBA" id="ARBA00022438"/>
    </source>
</evidence>
<keyword evidence="5" id="KW-0645">Protease</keyword>
<keyword evidence="8" id="KW-0862">Zinc</keyword>
<dbReference type="Pfam" id="PF07687">
    <property type="entry name" value="M20_dimer"/>
    <property type="match status" value="1"/>
</dbReference>
<dbReference type="NCBIfam" id="TIGR01882">
    <property type="entry name" value="peptidase-T"/>
    <property type="match status" value="1"/>
</dbReference>